<dbReference type="InterPro" id="IPR000873">
    <property type="entry name" value="AMP-dep_synth/lig_dom"/>
</dbReference>
<dbReference type="Pfam" id="PF00975">
    <property type="entry name" value="Thioesterase"/>
    <property type="match status" value="1"/>
</dbReference>
<dbReference type="Gene3D" id="3.40.50.1820">
    <property type="entry name" value="alpha/beta hydrolase"/>
    <property type="match status" value="1"/>
</dbReference>
<dbReference type="InterPro" id="IPR029058">
    <property type="entry name" value="AB_hydrolase_fold"/>
</dbReference>
<keyword evidence="4" id="KW-0436">Ligase</keyword>
<evidence type="ECO:0000256" key="1">
    <source>
        <dbReference type="ARBA" id="ARBA00006432"/>
    </source>
</evidence>
<dbReference type="Proteomes" id="UP000244496">
    <property type="component" value="Plasmid unnamed1"/>
</dbReference>
<dbReference type="InterPro" id="IPR025110">
    <property type="entry name" value="AMP-bd_C"/>
</dbReference>
<evidence type="ECO:0000313" key="7">
    <source>
        <dbReference type="Proteomes" id="UP000244496"/>
    </source>
</evidence>
<keyword evidence="7" id="KW-1185">Reference proteome</keyword>
<evidence type="ECO:0000256" key="4">
    <source>
        <dbReference type="ARBA" id="ARBA00022598"/>
    </source>
</evidence>
<dbReference type="KEGG" id="geh:HYN69_18235"/>
<dbReference type="PROSITE" id="PS00455">
    <property type="entry name" value="AMP_BINDING"/>
    <property type="match status" value="1"/>
</dbReference>
<dbReference type="Gene3D" id="1.10.1200.10">
    <property type="entry name" value="ACP-like"/>
    <property type="match status" value="1"/>
</dbReference>
<keyword evidence="6" id="KW-0614">Plasmid</keyword>
<dbReference type="InterPro" id="IPR020845">
    <property type="entry name" value="AMP-binding_CS"/>
</dbReference>
<feature type="domain" description="Carrier" evidence="5">
    <location>
        <begin position="521"/>
        <end position="596"/>
    </location>
</feature>
<dbReference type="EMBL" id="CP028919">
    <property type="protein sequence ID" value="AWB50548.1"/>
    <property type="molecule type" value="Genomic_DNA"/>
</dbReference>
<dbReference type="PANTHER" id="PTHR43201:SF5">
    <property type="entry name" value="MEDIUM-CHAIN ACYL-COA LIGASE ACSF2, MITOCHONDRIAL"/>
    <property type="match status" value="1"/>
</dbReference>
<organism evidence="6 7">
    <name type="scientific">Paragemmobacter aquarius</name>
    <dbReference type="NCBI Taxonomy" id="2169400"/>
    <lineage>
        <taxon>Bacteria</taxon>
        <taxon>Pseudomonadati</taxon>
        <taxon>Pseudomonadota</taxon>
        <taxon>Alphaproteobacteria</taxon>
        <taxon>Rhodobacterales</taxon>
        <taxon>Paracoccaceae</taxon>
        <taxon>Paragemmobacter</taxon>
    </lineage>
</organism>
<dbReference type="InterPro" id="IPR001031">
    <property type="entry name" value="Thioesterase"/>
</dbReference>
<dbReference type="OrthoDB" id="9803968at2"/>
<proteinExistence type="inferred from homology"/>
<dbReference type="Pfam" id="PF13193">
    <property type="entry name" value="AMP-binding_C"/>
    <property type="match status" value="1"/>
</dbReference>
<keyword evidence="2" id="KW-0596">Phosphopantetheine</keyword>
<keyword evidence="3" id="KW-0597">Phosphoprotein</keyword>
<dbReference type="SUPFAM" id="SSF53474">
    <property type="entry name" value="alpha/beta-Hydrolases"/>
    <property type="match status" value="1"/>
</dbReference>
<comment type="similarity">
    <text evidence="1">Belongs to the ATP-dependent AMP-binding enzyme family.</text>
</comment>
<reference evidence="6 7" key="1">
    <citation type="submission" date="2018-04" db="EMBL/GenBank/DDBJ databases">
        <title>Genome sequencing of Gemmobacter.</title>
        <authorList>
            <person name="Yi H."/>
            <person name="Baek M.-G."/>
        </authorList>
    </citation>
    <scope>NUCLEOTIDE SEQUENCE [LARGE SCALE GENOMIC DNA]</scope>
    <source>
        <strain evidence="6 7">HYN0069</strain>
        <plasmid evidence="7">Plasmid unnamed1</plasmid>
    </source>
</reference>
<dbReference type="GO" id="GO:0006631">
    <property type="term" value="P:fatty acid metabolic process"/>
    <property type="evidence" value="ECO:0007669"/>
    <property type="project" value="TreeGrafter"/>
</dbReference>
<dbReference type="GO" id="GO:0031177">
    <property type="term" value="F:phosphopantetheine binding"/>
    <property type="evidence" value="ECO:0007669"/>
    <property type="project" value="InterPro"/>
</dbReference>
<dbReference type="SUPFAM" id="SSF47336">
    <property type="entry name" value="ACP-like"/>
    <property type="match status" value="1"/>
</dbReference>
<sequence>MSDSAPVANQGFGLADAFPDILTMLRARAVRDPDAIAIEDVTTGPRSYSALLARVEGLAAHLKSRDGQGRPRIGIVMPNGAELSEVLLAATVVGTALPFNPAYTAPEWESYFAETGIGLLVTVSGFAALARKTAQRSGITVLDVDMLPADTPQIDLQPPSPDDTAMVLLTSGSTGRAKRVPLSHRNVCTGARDVSLSLNLSPQDRCLSMWELFHVGGLVDLLLAPLHSGGTVIATTGFDATRFFDLLAKRKPTWFQAVPTALGELRLLAGRDATVVESHSLRFLRSVAAALSPALMAEIETLFRVPVLQTFGMTEASPLICSTGFAAADRIPGSVGRSCGTEIGVFDDDWQHQPRGSEGELAIRGPNVFSGYEADPAANEAAFRGGWFRTGDLGRIDAEGRLFLTGRIKELVNRGGEKINLREVDDALLAHPAVDEAAAFPVPHRTLGEDVTAAVVLRPGATATAEDLRQALSGRLAAFKIPRQIIFLSSLPRNAVGKIDRRQLAADALTQIEKSAAAGVADATDAEARIAAVWARELGLPRVGPEEDFVRLGGDSLSALRVLLAVEAESGLALPNDILSRIGTVRGMAKLLSTEGKARPASHAPVADSVTVEEARQIQAIVSMGKIPVLREGSAFKVINRNGPKQPLIWFFNRPATEMLVLGDLFPSDRPLYGGFSGGKIIDMDDASMARLARHYVAELLREFPKGDFILGGNCKGARLAWDVARQIEQKGRTVSRLCLLEYSSAELHAFPKPLLLMFGKQSRQKAYEAINWGDAGWETAFITPPVVSWVDGAHGGFFRSDTTKRFLAVLCDFLDETPRTEGTLQSTSGRRVLKIHRNWLLFNLYRLVYKLGVRVRHGRPVRYDPFTGEAQS</sequence>
<dbReference type="PROSITE" id="PS50075">
    <property type="entry name" value="CARRIER"/>
    <property type="match status" value="1"/>
</dbReference>
<dbReference type="GO" id="GO:0031956">
    <property type="term" value="F:medium-chain fatty acid-CoA ligase activity"/>
    <property type="evidence" value="ECO:0007669"/>
    <property type="project" value="TreeGrafter"/>
</dbReference>
<dbReference type="SMART" id="SM00823">
    <property type="entry name" value="PKS_PP"/>
    <property type="match status" value="1"/>
</dbReference>
<dbReference type="InterPro" id="IPR036736">
    <property type="entry name" value="ACP-like_sf"/>
</dbReference>
<evidence type="ECO:0000256" key="3">
    <source>
        <dbReference type="ARBA" id="ARBA00022553"/>
    </source>
</evidence>
<dbReference type="RefSeq" id="WP_108437355.1">
    <property type="nucleotide sequence ID" value="NZ_CP028919.1"/>
</dbReference>
<evidence type="ECO:0000313" key="6">
    <source>
        <dbReference type="EMBL" id="AWB50548.1"/>
    </source>
</evidence>
<evidence type="ECO:0000259" key="5">
    <source>
        <dbReference type="PROSITE" id="PS50075"/>
    </source>
</evidence>
<name>A0A2S0URV1_9RHOB</name>
<protein>
    <recommendedName>
        <fullName evidence="5">Carrier domain-containing protein</fullName>
    </recommendedName>
</protein>
<dbReference type="Gene3D" id="3.30.300.30">
    <property type="match status" value="1"/>
</dbReference>
<dbReference type="InterPro" id="IPR045851">
    <property type="entry name" value="AMP-bd_C_sf"/>
</dbReference>
<dbReference type="InterPro" id="IPR042099">
    <property type="entry name" value="ANL_N_sf"/>
</dbReference>
<dbReference type="InterPro" id="IPR020806">
    <property type="entry name" value="PKS_PP-bd"/>
</dbReference>
<dbReference type="Pfam" id="PF00550">
    <property type="entry name" value="PP-binding"/>
    <property type="match status" value="1"/>
</dbReference>
<dbReference type="PANTHER" id="PTHR43201">
    <property type="entry name" value="ACYL-COA SYNTHETASE"/>
    <property type="match status" value="1"/>
</dbReference>
<accession>A0A2S0URV1</accession>
<dbReference type="AlphaFoldDB" id="A0A2S0URV1"/>
<geneLocation type="plasmid" evidence="6">
    <name>unnamed1</name>
</geneLocation>
<dbReference type="SUPFAM" id="SSF56801">
    <property type="entry name" value="Acetyl-CoA synthetase-like"/>
    <property type="match status" value="1"/>
</dbReference>
<evidence type="ECO:0000256" key="2">
    <source>
        <dbReference type="ARBA" id="ARBA00022450"/>
    </source>
</evidence>
<dbReference type="Gene3D" id="3.40.50.12780">
    <property type="entry name" value="N-terminal domain of ligase-like"/>
    <property type="match status" value="1"/>
</dbReference>
<dbReference type="Pfam" id="PF00501">
    <property type="entry name" value="AMP-binding"/>
    <property type="match status" value="1"/>
</dbReference>
<dbReference type="InterPro" id="IPR009081">
    <property type="entry name" value="PP-bd_ACP"/>
</dbReference>
<gene>
    <name evidence="6" type="ORF">HYN69_18235</name>
</gene>